<organism evidence="2 3">
    <name type="scientific">Plasmodium ovale curtisi</name>
    <dbReference type="NCBI Taxonomy" id="864141"/>
    <lineage>
        <taxon>Eukaryota</taxon>
        <taxon>Sar</taxon>
        <taxon>Alveolata</taxon>
        <taxon>Apicomplexa</taxon>
        <taxon>Aconoidasida</taxon>
        <taxon>Haemosporida</taxon>
        <taxon>Plasmodiidae</taxon>
        <taxon>Plasmodium</taxon>
        <taxon>Plasmodium (Plasmodium)</taxon>
    </lineage>
</organism>
<proteinExistence type="predicted"/>
<dbReference type="AlphaFoldDB" id="A0A1A8WUY5"/>
<name>A0A1A8WUY5_PLAOA</name>
<feature type="compositionally biased region" description="Basic residues" evidence="1">
    <location>
        <begin position="151"/>
        <end position="174"/>
    </location>
</feature>
<accession>A0A1A8WUY5</accession>
<gene>
    <name evidence="2" type="ORF">POVCU2_0097780</name>
</gene>
<feature type="region of interest" description="Disordered" evidence="1">
    <location>
        <begin position="1"/>
        <end position="29"/>
    </location>
</feature>
<feature type="region of interest" description="Disordered" evidence="1">
    <location>
        <begin position="137"/>
        <end position="174"/>
    </location>
</feature>
<evidence type="ECO:0000313" key="3">
    <source>
        <dbReference type="Proteomes" id="UP000078560"/>
    </source>
</evidence>
<protein>
    <submittedName>
        <fullName evidence="2">Uncharacterized protein</fullName>
    </submittedName>
</protein>
<reference evidence="3" key="1">
    <citation type="submission" date="2016-05" db="EMBL/GenBank/DDBJ databases">
        <authorList>
            <person name="Naeem Raeece"/>
        </authorList>
    </citation>
    <scope>NUCLEOTIDE SEQUENCE [LARGE SCALE GENOMIC DNA]</scope>
</reference>
<feature type="compositionally biased region" description="Basic and acidic residues" evidence="1">
    <location>
        <begin position="137"/>
        <end position="150"/>
    </location>
</feature>
<evidence type="ECO:0000256" key="1">
    <source>
        <dbReference type="SAM" id="MobiDB-lite"/>
    </source>
</evidence>
<dbReference type="EMBL" id="FLQU01002126">
    <property type="protein sequence ID" value="SBS95674.1"/>
    <property type="molecule type" value="Genomic_DNA"/>
</dbReference>
<evidence type="ECO:0000313" key="2">
    <source>
        <dbReference type="EMBL" id="SBS95674.1"/>
    </source>
</evidence>
<dbReference type="Proteomes" id="UP000078560">
    <property type="component" value="Unassembled WGS sequence"/>
</dbReference>
<sequence length="174" mass="20744">MAQKRKRRKKEKRKKVKKKKVKRKKKKGKLKIEKNNNRVAVFCAQRRLPFAHMSNWHLGTLCDAKMVWTDSQFASIQGEERQPLCKRKLLPDWSCVLGDIYTKEKKGRMRRSMYANVSLLKHEKIYGNAVNTVRSEYLPKKTDGAEEEKKEKRKKEKGKKKKSKKKKEKRKIEN</sequence>